<dbReference type="PANTHER" id="PTHR30244:SF34">
    <property type="entry name" value="DTDP-4-AMINO-4,6-DIDEOXYGALACTOSE TRANSAMINASE"/>
    <property type="match status" value="1"/>
</dbReference>
<dbReference type="Gene3D" id="3.40.640.10">
    <property type="entry name" value="Type I PLP-dependent aspartate aminotransferase-like (Major domain)"/>
    <property type="match status" value="1"/>
</dbReference>
<dbReference type="GO" id="GO:0008483">
    <property type="term" value="F:transaminase activity"/>
    <property type="evidence" value="ECO:0007669"/>
    <property type="project" value="TreeGrafter"/>
</dbReference>
<protein>
    <recommendedName>
        <fullName evidence="4">Cell wall biogenesis protein</fullName>
    </recommendedName>
</protein>
<organism evidence="2 3">
    <name type="scientific">Roseofilum reptotaenium AO1-A</name>
    <dbReference type="NCBI Taxonomy" id="1925591"/>
    <lineage>
        <taxon>Bacteria</taxon>
        <taxon>Bacillati</taxon>
        <taxon>Cyanobacteriota</taxon>
        <taxon>Cyanophyceae</taxon>
        <taxon>Desertifilales</taxon>
        <taxon>Desertifilaceae</taxon>
        <taxon>Roseofilum</taxon>
    </lineage>
</organism>
<keyword evidence="3" id="KW-1185">Reference proteome</keyword>
<dbReference type="InterPro" id="IPR015424">
    <property type="entry name" value="PyrdxlP-dep_Trfase"/>
</dbReference>
<dbReference type="EMBL" id="MLAW01000002">
    <property type="protein sequence ID" value="OJJ27284.1"/>
    <property type="molecule type" value="Genomic_DNA"/>
</dbReference>
<dbReference type="PANTHER" id="PTHR30244">
    <property type="entry name" value="TRANSAMINASE"/>
    <property type="match status" value="1"/>
</dbReference>
<dbReference type="GO" id="GO:0000271">
    <property type="term" value="P:polysaccharide biosynthetic process"/>
    <property type="evidence" value="ECO:0007669"/>
    <property type="project" value="TreeGrafter"/>
</dbReference>
<dbReference type="InterPro" id="IPR000653">
    <property type="entry name" value="DegT/StrS_aminotransferase"/>
</dbReference>
<comment type="similarity">
    <text evidence="1">Belongs to the DegT/DnrJ/EryC1 family.</text>
</comment>
<evidence type="ECO:0000313" key="3">
    <source>
        <dbReference type="Proteomes" id="UP000183940"/>
    </source>
</evidence>
<dbReference type="Pfam" id="PF01041">
    <property type="entry name" value="DegT_DnrJ_EryC1"/>
    <property type="match status" value="1"/>
</dbReference>
<keyword evidence="1" id="KW-0663">Pyridoxal phosphate</keyword>
<dbReference type="SUPFAM" id="SSF53383">
    <property type="entry name" value="PLP-dependent transferases"/>
    <property type="match status" value="1"/>
</dbReference>
<proteinExistence type="inferred from homology"/>
<evidence type="ECO:0000256" key="1">
    <source>
        <dbReference type="RuleBase" id="RU004508"/>
    </source>
</evidence>
<accession>A0A1L9QX92</accession>
<evidence type="ECO:0000313" key="2">
    <source>
        <dbReference type="EMBL" id="OJJ27284.1"/>
    </source>
</evidence>
<gene>
    <name evidence="2" type="ORF">BI308_02015</name>
</gene>
<dbReference type="STRING" id="1925591.BI308_02015"/>
<comment type="caution">
    <text evidence="2">The sequence shown here is derived from an EMBL/GenBank/DDBJ whole genome shotgun (WGS) entry which is preliminary data.</text>
</comment>
<reference evidence="2" key="1">
    <citation type="submission" date="2016-10" db="EMBL/GenBank/DDBJ databases">
        <title>CRISPR-Cas defence system in Roseofilum reptotaenium: evidence of a bacteriophage-cyanobacterium arms race in the coral black band disease.</title>
        <authorList>
            <person name="Buerger P."/>
            <person name="Wood-Charlson E.M."/>
            <person name="Weynberg K.D."/>
            <person name="Willis B."/>
            <person name="Van Oppen M.J."/>
        </authorList>
    </citation>
    <scope>NUCLEOTIDE SEQUENCE [LARGE SCALE GENOMIC DNA]</scope>
    <source>
        <strain evidence="2">AO1-A</strain>
    </source>
</reference>
<evidence type="ECO:0008006" key="4">
    <source>
        <dbReference type="Google" id="ProtNLM"/>
    </source>
</evidence>
<dbReference type="Proteomes" id="UP000183940">
    <property type="component" value="Unassembled WGS sequence"/>
</dbReference>
<name>A0A1L9QX92_9CYAN</name>
<sequence length="398" mass="44679">MKTYPRLGLDVQWPDLMGGLVRGSQSRLELEGAIASHWPPSRSVQVTLSVRTAFDLLLQALDLPPGTGVLMSGVNVRHMVEIVEFHGLVPIPVELDLDTLAPNLDHFRRLISPQTRLFVIAHLFGSIIPLAPYIALCRQHQIILVEDCAQAFAQSYYLGDEQVEVSLFSFGPIKTCTALGGGVAMVRDYDLANKMREIGDRYPLKGDRWYRQRLIKYLAVKAICDPYLYNALVRSIRLLGKDVDRAIGSSARGFRAGELIPQLRQKPPQLLLQFLAHRLQTCPSYGDRILRAKRLLSQLDSSIIWPGYRAIQHSFWVVPIQTSSPKLWMKTLRDSGFDATRGNTSLIAIRTPEGSPLPHAQELMQTLLYLPISPALPASEEQRLIQLINSLAVLYSRK</sequence>
<dbReference type="InterPro" id="IPR015421">
    <property type="entry name" value="PyrdxlP-dep_Trfase_major"/>
</dbReference>
<dbReference type="AlphaFoldDB" id="A0A1L9QX92"/>
<dbReference type="GO" id="GO:0030170">
    <property type="term" value="F:pyridoxal phosphate binding"/>
    <property type="evidence" value="ECO:0007669"/>
    <property type="project" value="TreeGrafter"/>
</dbReference>